<accession>A0A158T0B8</accession>
<comment type="caution">
    <text evidence="1">The sequence shown here is derived from an EMBL/GenBank/DDBJ whole genome shotgun (WGS) entry which is preliminary data.</text>
</comment>
<protein>
    <submittedName>
        <fullName evidence="1">Uncharacterized protein</fullName>
    </submittedName>
</protein>
<dbReference type="Proteomes" id="UP000050700">
    <property type="component" value="Unassembled WGS sequence"/>
</dbReference>
<proteinExistence type="predicted"/>
<evidence type="ECO:0000313" key="1">
    <source>
        <dbReference type="EMBL" id="KIS36562.1"/>
    </source>
</evidence>
<reference evidence="1 2" key="1">
    <citation type="submission" date="2014-05" db="EMBL/GenBank/DDBJ databases">
        <title>Methylome analysis of the phasevarions of Haemophilus influenzae.</title>
        <authorList>
            <person name="Atack J.M."/>
            <person name="Fox K.L."/>
            <person name="Power P.M."/>
            <person name="Clark T."/>
            <person name="Jurcisek J."/>
            <person name="Korlach J."/>
            <person name="Bakaletz L.O."/>
            <person name="Jennings M.P."/>
        </authorList>
    </citation>
    <scope>NUCLEOTIDE SEQUENCE [LARGE SCALE GENOMIC DNA]</scope>
    <source>
        <strain evidence="1 2">1209</strain>
    </source>
</reference>
<name>A0A158T0B8_HAEIF</name>
<sequence>MTTRIMSLIIFLSSSNVAKKRNTRFQAESLKARLL</sequence>
<dbReference type="AlphaFoldDB" id="A0A158T0B8"/>
<gene>
    <name evidence="1" type="ORF">NTHI1209_02219</name>
</gene>
<organism evidence="1 2">
    <name type="scientific">Haemophilus influenzae</name>
    <dbReference type="NCBI Taxonomy" id="727"/>
    <lineage>
        <taxon>Bacteria</taxon>
        <taxon>Pseudomonadati</taxon>
        <taxon>Pseudomonadota</taxon>
        <taxon>Gammaproteobacteria</taxon>
        <taxon>Pasteurellales</taxon>
        <taxon>Pasteurellaceae</taxon>
        <taxon>Haemophilus</taxon>
    </lineage>
</organism>
<dbReference type="EMBL" id="JMQP01000002">
    <property type="protein sequence ID" value="KIS36562.1"/>
    <property type="molecule type" value="Genomic_DNA"/>
</dbReference>
<evidence type="ECO:0000313" key="2">
    <source>
        <dbReference type="Proteomes" id="UP000050700"/>
    </source>
</evidence>